<dbReference type="EMBL" id="FR904268">
    <property type="protein sequence ID" value="CDQ56774.1"/>
    <property type="molecule type" value="Genomic_DNA"/>
</dbReference>
<sequence>MSLTNRLSAVFYSSIQGESCFVSRWLTVIHPRHSMLYFLWSDETSSSVCGCCLFQTVSDVMSCSLLSHVAYPYPSPSPAMLSQKQTQQQEQLSFGYKEIFKCQTLPNRGEQPRSSTESTCGSRSCPKKTILLSSSSSTSSLYLHLQKWKPAQLDEPEPIHIPSIQERSARLVAKFKGKPEKPKELELLRSDDQMLLHSLSIQERAEQLASQFQSKPTKPQPKRKRSRFFIEQWHLSRSHSPESPLSSPETLRQVPSPS</sequence>
<dbReference type="STRING" id="8022.A0A060VUZ4"/>
<proteinExistence type="predicted"/>
<name>A0A060VUZ4_ONCMY</name>
<evidence type="ECO:0000256" key="1">
    <source>
        <dbReference type="SAM" id="MobiDB-lite"/>
    </source>
</evidence>
<feature type="compositionally biased region" description="Low complexity" evidence="1">
    <location>
        <begin position="241"/>
        <end position="252"/>
    </location>
</feature>
<dbReference type="Proteomes" id="UP000193380">
    <property type="component" value="Unassembled WGS sequence"/>
</dbReference>
<evidence type="ECO:0000313" key="2">
    <source>
        <dbReference type="EMBL" id="CDQ56774.1"/>
    </source>
</evidence>
<feature type="region of interest" description="Disordered" evidence="1">
    <location>
        <begin position="235"/>
        <end position="258"/>
    </location>
</feature>
<reference evidence="2" key="1">
    <citation type="journal article" date="2014" name="Nat. Commun.">
        <title>The rainbow trout genome provides novel insights into evolution after whole-genome duplication in vertebrates.</title>
        <authorList>
            <person name="Berthelot C."/>
            <person name="Brunet F."/>
            <person name="Chalopin D."/>
            <person name="Juanchich A."/>
            <person name="Bernard M."/>
            <person name="Noel B."/>
            <person name="Bento P."/>
            <person name="Da Silva C."/>
            <person name="Labadie K."/>
            <person name="Alberti A."/>
            <person name="Aury J.M."/>
            <person name="Louis A."/>
            <person name="Dehais P."/>
            <person name="Bardou P."/>
            <person name="Montfort J."/>
            <person name="Klopp C."/>
            <person name="Cabau C."/>
            <person name="Gaspin C."/>
            <person name="Thorgaard G.H."/>
            <person name="Boussaha M."/>
            <person name="Quillet E."/>
            <person name="Guyomard R."/>
            <person name="Galiana D."/>
            <person name="Bobe J."/>
            <person name="Volff J.N."/>
            <person name="Genet C."/>
            <person name="Wincker P."/>
            <person name="Jaillon O."/>
            <person name="Roest Crollius H."/>
            <person name="Guiguen Y."/>
        </authorList>
    </citation>
    <scope>NUCLEOTIDE SEQUENCE [LARGE SCALE GENOMIC DNA]</scope>
</reference>
<reference evidence="2" key="2">
    <citation type="submission" date="2014-03" db="EMBL/GenBank/DDBJ databases">
        <authorList>
            <person name="Genoscope - CEA"/>
        </authorList>
    </citation>
    <scope>NUCLEOTIDE SEQUENCE</scope>
</reference>
<accession>A0A060VUZ4</accession>
<protein>
    <submittedName>
        <fullName evidence="2">Uncharacterized protein</fullName>
    </submittedName>
</protein>
<evidence type="ECO:0000313" key="3">
    <source>
        <dbReference type="Proteomes" id="UP000193380"/>
    </source>
</evidence>
<dbReference type="PaxDb" id="8022-A0A060VUZ4"/>
<gene>
    <name evidence="2" type="ORF">GSONMT00065011001</name>
</gene>
<dbReference type="AlphaFoldDB" id="A0A060VUZ4"/>
<organism evidence="2 3">
    <name type="scientific">Oncorhynchus mykiss</name>
    <name type="common">Rainbow trout</name>
    <name type="synonym">Salmo gairdneri</name>
    <dbReference type="NCBI Taxonomy" id="8022"/>
    <lineage>
        <taxon>Eukaryota</taxon>
        <taxon>Metazoa</taxon>
        <taxon>Chordata</taxon>
        <taxon>Craniata</taxon>
        <taxon>Vertebrata</taxon>
        <taxon>Euteleostomi</taxon>
        <taxon>Actinopterygii</taxon>
        <taxon>Neopterygii</taxon>
        <taxon>Teleostei</taxon>
        <taxon>Protacanthopterygii</taxon>
        <taxon>Salmoniformes</taxon>
        <taxon>Salmonidae</taxon>
        <taxon>Salmoninae</taxon>
        <taxon>Oncorhynchus</taxon>
    </lineage>
</organism>